<name>A0A5J4S8Q4_9ZZZZ</name>
<dbReference type="EMBL" id="SNRY01000338">
    <property type="protein sequence ID" value="KAA6342238.1"/>
    <property type="molecule type" value="Genomic_DNA"/>
</dbReference>
<dbReference type="AlphaFoldDB" id="A0A5J4S8Q4"/>
<evidence type="ECO:0000313" key="1">
    <source>
        <dbReference type="EMBL" id="KAA6342233.1"/>
    </source>
</evidence>
<reference evidence="2" key="1">
    <citation type="submission" date="2019-03" db="EMBL/GenBank/DDBJ databases">
        <title>Single cell metagenomics reveals metabolic interactions within the superorganism composed of flagellate Streblomastix strix and complex community of Bacteroidetes bacteria on its surface.</title>
        <authorList>
            <person name="Treitli S.C."/>
            <person name="Kolisko M."/>
            <person name="Husnik F."/>
            <person name="Keeling P."/>
            <person name="Hampl V."/>
        </authorList>
    </citation>
    <scope>NUCLEOTIDE SEQUENCE</scope>
    <source>
        <strain evidence="2">STM</strain>
    </source>
</reference>
<gene>
    <name evidence="1" type="ORF">EZS27_009999</name>
    <name evidence="2" type="ORF">EZS27_010004</name>
</gene>
<accession>A0A5J4S8Q4</accession>
<organism evidence="2">
    <name type="scientific">termite gut metagenome</name>
    <dbReference type="NCBI Taxonomy" id="433724"/>
    <lineage>
        <taxon>unclassified sequences</taxon>
        <taxon>metagenomes</taxon>
        <taxon>organismal metagenomes</taxon>
    </lineage>
</organism>
<evidence type="ECO:0000313" key="2">
    <source>
        <dbReference type="EMBL" id="KAA6342238.1"/>
    </source>
</evidence>
<dbReference type="EMBL" id="SNRY01000338">
    <property type="protein sequence ID" value="KAA6342233.1"/>
    <property type="molecule type" value="Genomic_DNA"/>
</dbReference>
<sequence>MKCTRISVKKIIIRFGCHVNLIQVIHYWVGATLAVAPNTGMNIAIGAMTANKVTARVAPTIGDMLGGNP</sequence>
<protein>
    <submittedName>
        <fullName evidence="2">Uncharacterized protein</fullName>
    </submittedName>
</protein>
<proteinExistence type="predicted"/>
<comment type="caution">
    <text evidence="2">The sequence shown here is derived from an EMBL/GenBank/DDBJ whole genome shotgun (WGS) entry which is preliminary data.</text>
</comment>